<evidence type="ECO:0000313" key="2">
    <source>
        <dbReference type="EMBL" id="RKH66502.1"/>
    </source>
</evidence>
<evidence type="ECO:0000256" key="1">
    <source>
        <dbReference type="SAM" id="Phobius"/>
    </source>
</evidence>
<protein>
    <submittedName>
        <fullName evidence="2">Uncharacterized protein</fullName>
    </submittedName>
</protein>
<dbReference type="Proteomes" id="UP000282656">
    <property type="component" value="Unassembled WGS sequence"/>
</dbReference>
<dbReference type="EMBL" id="RAWM01000060">
    <property type="protein sequence ID" value="RKH66502.1"/>
    <property type="molecule type" value="Genomic_DNA"/>
</dbReference>
<feature type="transmembrane region" description="Helical" evidence="1">
    <location>
        <begin position="75"/>
        <end position="99"/>
    </location>
</feature>
<keyword evidence="3" id="KW-1185">Reference proteome</keyword>
<gene>
    <name evidence="2" type="ORF">D7X96_21385</name>
</gene>
<organism evidence="2 3">
    <name type="scientific">Corallococcus interemptor</name>
    <dbReference type="NCBI Taxonomy" id="2316720"/>
    <lineage>
        <taxon>Bacteria</taxon>
        <taxon>Pseudomonadati</taxon>
        <taxon>Myxococcota</taxon>
        <taxon>Myxococcia</taxon>
        <taxon>Myxococcales</taxon>
        <taxon>Cystobacterineae</taxon>
        <taxon>Myxococcaceae</taxon>
        <taxon>Corallococcus</taxon>
    </lineage>
</organism>
<feature type="transmembrane region" description="Helical" evidence="1">
    <location>
        <begin position="9"/>
        <end position="30"/>
    </location>
</feature>
<keyword evidence="1" id="KW-1133">Transmembrane helix</keyword>
<feature type="transmembrane region" description="Helical" evidence="1">
    <location>
        <begin position="36"/>
        <end position="54"/>
    </location>
</feature>
<sequence length="100" mass="11296">MAPDSYKEWLILTAVTLGIISVHAFVTWGRPLIGGPLYWILWAAWLACTVFELGRRAWLIRVSRALTYDDLDVRLWSCIQVLGIASFALSWISGVAPYVK</sequence>
<keyword evidence="1" id="KW-0472">Membrane</keyword>
<evidence type="ECO:0000313" key="3">
    <source>
        <dbReference type="Proteomes" id="UP000282656"/>
    </source>
</evidence>
<proteinExistence type="predicted"/>
<reference evidence="3" key="1">
    <citation type="submission" date="2018-09" db="EMBL/GenBank/DDBJ databases">
        <authorList>
            <person name="Livingstone P.G."/>
            <person name="Whitworth D.E."/>
        </authorList>
    </citation>
    <scope>NUCLEOTIDE SEQUENCE [LARGE SCALE GENOMIC DNA]</scope>
    <source>
        <strain evidence="3">AB047A</strain>
    </source>
</reference>
<keyword evidence="1" id="KW-0812">Transmembrane</keyword>
<comment type="caution">
    <text evidence="2">The sequence shown here is derived from an EMBL/GenBank/DDBJ whole genome shotgun (WGS) entry which is preliminary data.</text>
</comment>
<name>A0A3A8QNS7_9BACT</name>
<dbReference type="AlphaFoldDB" id="A0A3A8QNS7"/>
<accession>A0A3A8QNS7</accession>